<evidence type="ECO:0000313" key="3">
    <source>
        <dbReference type="Proteomes" id="UP000267469"/>
    </source>
</evidence>
<reference evidence="2 3" key="1">
    <citation type="submission" date="2018-10" db="EMBL/GenBank/DDBJ databases">
        <title>Sinomicrobium pectinilyticum sp. nov., a pectinase-producing bacterium isolated from alkaline and saline soil, and emended description of the genus Sinomicrobium.</title>
        <authorList>
            <person name="Cheng B."/>
            <person name="Li C."/>
            <person name="Lai Q."/>
            <person name="Du M."/>
            <person name="Shao Z."/>
            <person name="Xu P."/>
            <person name="Yang C."/>
        </authorList>
    </citation>
    <scope>NUCLEOTIDE SEQUENCE [LARGE SCALE GENOMIC DNA]</scope>
    <source>
        <strain evidence="2 3">5DNS001</strain>
    </source>
</reference>
<evidence type="ECO:0000256" key="1">
    <source>
        <dbReference type="SAM" id="Phobius"/>
    </source>
</evidence>
<comment type="caution">
    <text evidence="2">The sequence shown here is derived from an EMBL/GenBank/DDBJ whole genome shotgun (WGS) entry which is preliminary data.</text>
</comment>
<organism evidence="2 3">
    <name type="scientific">Sinomicrobium pectinilyticum</name>
    <dbReference type="NCBI Taxonomy" id="1084421"/>
    <lineage>
        <taxon>Bacteria</taxon>
        <taxon>Pseudomonadati</taxon>
        <taxon>Bacteroidota</taxon>
        <taxon>Flavobacteriia</taxon>
        <taxon>Flavobacteriales</taxon>
        <taxon>Flavobacteriaceae</taxon>
        <taxon>Sinomicrobium</taxon>
    </lineage>
</organism>
<keyword evidence="1" id="KW-0812">Transmembrane</keyword>
<proteinExistence type="predicted"/>
<sequence>MTKETWIYICGIYSFGFAVFHVFFWKLFRWKEDLQKLSRPNRGIMQILNLRIIYYFVFVSVICFAFPQELGETGLGRSFLAGNALFWTGRTVEQFIFLRINHRMVHILTLLFISGIFLFAIPAFGE</sequence>
<accession>A0A3N0E4I9</accession>
<name>A0A3N0E4I9_SINP1</name>
<gene>
    <name evidence="2" type="ORF">ED312_16595</name>
</gene>
<evidence type="ECO:0000313" key="2">
    <source>
        <dbReference type="EMBL" id="RNL82764.1"/>
    </source>
</evidence>
<protein>
    <submittedName>
        <fullName evidence="2">Uncharacterized protein</fullName>
    </submittedName>
</protein>
<keyword evidence="3" id="KW-1185">Reference proteome</keyword>
<dbReference type="AlphaFoldDB" id="A0A3N0E4I9"/>
<feature type="transmembrane region" description="Helical" evidence="1">
    <location>
        <begin position="6"/>
        <end position="28"/>
    </location>
</feature>
<dbReference type="Proteomes" id="UP000267469">
    <property type="component" value="Unassembled WGS sequence"/>
</dbReference>
<dbReference type="OrthoDB" id="670562at2"/>
<dbReference type="EMBL" id="RJTM01000109">
    <property type="protein sequence ID" value="RNL82764.1"/>
    <property type="molecule type" value="Genomic_DNA"/>
</dbReference>
<feature type="transmembrane region" description="Helical" evidence="1">
    <location>
        <begin position="105"/>
        <end position="125"/>
    </location>
</feature>
<keyword evidence="1" id="KW-1133">Transmembrane helix</keyword>
<keyword evidence="1" id="KW-0472">Membrane</keyword>
<feature type="transmembrane region" description="Helical" evidence="1">
    <location>
        <begin position="48"/>
        <end position="67"/>
    </location>
</feature>
<dbReference type="RefSeq" id="WP_123217137.1">
    <property type="nucleotide sequence ID" value="NZ_RJTM01000109.1"/>
</dbReference>